<dbReference type="PANTHER" id="PTHR23113:SF363">
    <property type="entry name" value="PROTEIN SON OF SEVENLESS"/>
    <property type="match status" value="1"/>
</dbReference>
<accession>A0A2T6ZWV3</accession>
<proteinExistence type="predicted"/>
<keyword evidence="7" id="KW-1185">Reference proteome</keyword>
<protein>
    <recommendedName>
        <fullName evidence="8">Ras guanine nucleotide exchange factor domain-containing protein</fullName>
    </recommendedName>
</protein>
<dbReference type="SMART" id="SM00147">
    <property type="entry name" value="RasGEF"/>
    <property type="match status" value="1"/>
</dbReference>
<dbReference type="PROSITE" id="PS50212">
    <property type="entry name" value="RASGEF_NTER"/>
    <property type="match status" value="1"/>
</dbReference>
<feature type="region of interest" description="Disordered" evidence="3">
    <location>
        <begin position="208"/>
        <end position="227"/>
    </location>
</feature>
<dbReference type="Gene3D" id="1.20.870.10">
    <property type="entry name" value="Son of sevenless (SoS) protein Chain: S domain 1"/>
    <property type="match status" value="1"/>
</dbReference>
<feature type="region of interest" description="Disordered" evidence="3">
    <location>
        <begin position="1224"/>
        <end position="1257"/>
    </location>
</feature>
<dbReference type="InterPro" id="IPR023578">
    <property type="entry name" value="Ras_GEF_dom_sf"/>
</dbReference>
<dbReference type="Pfam" id="PF00617">
    <property type="entry name" value="RasGEF"/>
    <property type="match status" value="1"/>
</dbReference>
<evidence type="ECO:0000256" key="1">
    <source>
        <dbReference type="ARBA" id="ARBA00022658"/>
    </source>
</evidence>
<feature type="compositionally biased region" description="Low complexity" evidence="3">
    <location>
        <begin position="511"/>
        <end position="528"/>
    </location>
</feature>
<feature type="domain" description="N-terminal Ras-GEF" evidence="5">
    <location>
        <begin position="273"/>
        <end position="399"/>
    </location>
</feature>
<feature type="region of interest" description="Disordered" evidence="3">
    <location>
        <begin position="1167"/>
        <end position="1186"/>
    </location>
</feature>
<feature type="compositionally biased region" description="Basic and acidic residues" evidence="3">
    <location>
        <begin position="36"/>
        <end position="48"/>
    </location>
</feature>
<feature type="region of interest" description="Disordered" evidence="3">
    <location>
        <begin position="788"/>
        <end position="840"/>
    </location>
</feature>
<keyword evidence="1 2" id="KW-0344">Guanine-nucleotide releasing factor</keyword>
<dbReference type="GO" id="GO:0005085">
    <property type="term" value="F:guanyl-nucleotide exchange factor activity"/>
    <property type="evidence" value="ECO:0007669"/>
    <property type="project" value="UniProtKB-KW"/>
</dbReference>
<feature type="region of interest" description="Disordered" evidence="3">
    <location>
        <begin position="1"/>
        <end position="145"/>
    </location>
</feature>
<evidence type="ECO:0000259" key="5">
    <source>
        <dbReference type="PROSITE" id="PS50212"/>
    </source>
</evidence>
<evidence type="ECO:0000256" key="3">
    <source>
        <dbReference type="SAM" id="MobiDB-lite"/>
    </source>
</evidence>
<dbReference type="SMART" id="SM00229">
    <property type="entry name" value="RasGEFN"/>
    <property type="match status" value="1"/>
</dbReference>
<evidence type="ECO:0000313" key="6">
    <source>
        <dbReference type="EMBL" id="PUU79963.1"/>
    </source>
</evidence>
<dbReference type="InterPro" id="IPR001895">
    <property type="entry name" value="RASGEF_cat_dom"/>
</dbReference>
<reference evidence="6 7" key="1">
    <citation type="submission" date="2017-04" db="EMBL/GenBank/DDBJ databases">
        <title>Draft genome sequence of Tuber borchii Vittad., a whitish edible truffle.</title>
        <authorList>
            <consortium name="DOE Joint Genome Institute"/>
            <person name="Murat C."/>
            <person name="Kuo A."/>
            <person name="Barry K.W."/>
            <person name="Clum A."/>
            <person name="Dockter R.B."/>
            <person name="Fauchery L."/>
            <person name="Iotti M."/>
            <person name="Kohler A."/>
            <person name="Labutti K."/>
            <person name="Lindquist E.A."/>
            <person name="Lipzen A."/>
            <person name="Ohm R.A."/>
            <person name="Wang M."/>
            <person name="Grigoriev I.V."/>
            <person name="Zambonelli A."/>
            <person name="Martin F.M."/>
        </authorList>
    </citation>
    <scope>NUCLEOTIDE SEQUENCE [LARGE SCALE GENOMIC DNA]</scope>
    <source>
        <strain evidence="6 7">Tbo3840</strain>
    </source>
</reference>
<organism evidence="6 7">
    <name type="scientific">Tuber borchii</name>
    <name type="common">White truffle</name>
    <dbReference type="NCBI Taxonomy" id="42251"/>
    <lineage>
        <taxon>Eukaryota</taxon>
        <taxon>Fungi</taxon>
        <taxon>Dikarya</taxon>
        <taxon>Ascomycota</taxon>
        <taxon>Pezizomycotina</taxon>
        <taxon>Pezizomycetes</taxon>
        <taxon>Pezizales</taxon>
        <taxon>Tuberaceae</taxon>
        <taxon>Tuber</taxon>
    </lineage>
</organism>
<evidence type="ECO:0008006" key="8">
    <source>
        <dbReference type="Google" id="ProtNLM"/>
    </source>
</evidence>
<feature type="domain" description="Ras-GEF" evidence="4">
    <location>
        <begin position="1405"/>
        <end position="1649"/>
    </location>
</feature>
<feature type="region of interest" description="Disordered" evidence="3">
    <location>
        <begin position="896"/>
        <end position="922"/>
    </location>
</feature>
<feature type="compositionally biased region" description="Basic and acidic residues" evidence="3">
    <location>
        <begin position="120"/>
        <end position="134"/>
    </location>
</feature>
<evidence type="ECO:0000259" key="4">
    <source>
        <dbReference type="PROSITE" id="PS50009"/>
    </source>
</evidence>
<dbReference type="InterPro" id="IPR008937">
    <property type="entry name" value="Ras-like_GEF"/>
</dbReference>
<sequence>MFAEILSLNRPVARPARDLQQFTLPPTTPPSSAEEPEGKNWHQDRWESGGRQTGKRLPLTPPPKTPTRKRSVLSDGDTPDSYMKSSPPIPRTRHQRAYSYSTVGESVVPYKPPDLGGFRMKVEQVDEPSEERPRPRTAGHQETCQGLDVQIPDYSLGSPRFSPNGTPFLHGASSLHVPSIQVERGSSPSLSLQADLRWLWPGADARSFTPSPVPSREPSPLPSEQLSGGQIQHVASSLSLAGMSRLRISPEMYDILSFPPGSEDPSVVRYDKRTQEITAAVPARIISQITSAEFVDYHLLSDFFLTFRQFMQPSDLVAYLVARLRWAIDREDDIGRVVRVRTFVAIRHWLLNYFADDFIPSLPLREDFAKALNNLSNAVRENGQPSDMKIIRELKRCWRRTCALYWDTLTGSDVSIDQDILPGGPPGSRFDSGRPQSTLLRPRKSAPRLGALLPDPSIGTETFIQEAVGASAATRAAEGTPLRSFSRPISDFSNDSAKTPPLPYFSLENRSMSTPASSSISPSKLRPSQTTVSSDAAGSTGEGDKEYHPTSHKRSGSFSDALRDTRQPLPLPKSIARSTHLLMALPYAGSLVRGNLFPPTPAYVQVVAPPTPVSEFSSYGFLAPSDTAGGPVAMQFAKKTCDPNQGNKTLHGPGMRRLLGSVRRALSGKVGNGAGPHGGGGGGGGGMRLPLPTARPVRGKSLGPAPDNSSLSKFMAASSSGNNVAMLGGGRAARIDLLGAGVVEAFQHAMQEELSNDDGEWISYDVTQGEGENGSSLHEKRIQLDGVGDDGSLLKAGLESAPSEDGSYGPEPSEIPPPPSTPKKSDLREPIGRLPNFGPAESVISETANLASEAGSTYDRKFLPDRSFQSSIFSGESRQARRSKSFSFESTPSLFSQHYGSMRRKPSIPPRPGAGGKSLHSARSFSIKRAQSGISQFGSTIDGNSERFSYFNSPESRRGNLQPARMLRRRPGGDLRLAATVGDLDGRPRTAGSIGTGNFSDMGAAGTPLQQRPNSIGVTESIHPQQRVTTGIISLGAVARGASVPMDNTPADGRAAWSEADAKASFEAGVQKLRDLPDFESDDGGIEVALMKLEGTYQKRASDLSLGKEKKPTMSFASGRSFISQDSLVIVGDAHSERTFGMDTSVDDDEYMRRMKRRHKQVFDHVPLDTPPILEGGSAGNSSTNLSTNAPVFRDESEASEPILERGLSVNHWNFRETMTSSNLSLPPLERGMSSSSSPIHRGLSPRPSPNGSDLRKIDTGLAKYLDKSSSSEQFRDDISELSSEISFEMVQSTNKSTTKFPPMQPGTIIAELGIPSHPLRHPPSPPLTLEKTLSTSPNNASPSAIRRPRSPVSSSSRAETFPKSRVSGRASVDAILGSNGPRYNDTEPTLRPTSIHLPFILAYDSELLAKQFTLIEKDALMEVDWKELVELKWSPTSSNVRDWVEFLNSKDTRGVEVVIARFNLMCKWARSEIVMTKDIDERAKTIVKFIHIAAHARKLQNFATMYQITIALLTADVARLRQTWSLVSPADLSTFKEMEALVQPVRNFNNLRAEMDKVTGESGCIPFVGIFTHDLIQNAQRPLVISTSPDSEPLINFEHHRTTASIVKRLLRLIEASHKYDFKAVDGVCERCLWIASLTDEEIRDLSKSLQ</sequence>
<dbReference type="Gene3D" id="1.10.840.10">
    <property type="entry name" value="Ras guanine-nucleotide exchange factors catalytic domain"/>
    <property type="match status" value="1"/>
</dbReference>
<feature type="region of interest" description="Disordered" evidence="3">
    <location>
        <begin position="473"/>
        <end position="568"/>
    </location>
</feature>
<evidence type="ECO:0000313" key="7">
    <source>
        <dbReference type="Proteomes" id="UP000244722"/>
    </source>
</evidence>
<feature type="region of interest" description="Disordered" evidence="3">
    <location>
        <begin position="417"/>
        <end position="456"/>
    </location>
</feature>
<dbReference type="GO" id="GO:0007265">
    <property type="term" value="P:Ras protein signal transduction"/>
    <property type="evidence" value="ECO:0007669"/>
    <property type="project" value="TreeGrafter"/>
</dbReference>
<dbReference type="STRING" id="42251.A0A2T6ZWV3"/>
<dbReference type="Proteomes" id="UP000244722">
    <property type="component" value="Unassembled WGS sequence"/>
</dbReference>
<evidence type="ECO:0000256" key="2">
    <source>
        <dbReference type="PROSITE-ProRule" id="PRU00168"/>
    </source>
</evidence>
<name>A0A2T6ZWV3_TUBBO</name>
<dbReference type="PANTHER" id="PTHR23113">
    <property type="entry name" value="GUANINE NUCLEOTIDE EXCHANGE FACTOR"/>
    <property type="match status" value="1"/>
</dbReference>
<dbReference type="PROSITE" id="PS50009">
    <property type="entry name" value="RASGEF_CAT"/>
    <property type="match status" value="1"/>
</dbReference>
<dbReference type="CDD" id="cd06224">
    <property type="entry name" value="REM"/>
    <property type="match status" value="1"/>
</dbReference>
<feature type="compositionally biased region" description="Low complexity" evidence="3">
    <location>
        <begin position="1341"/>
        <end position="1359"/>
    </location>
</feature>
<comment type="caution">
    <text evidence="6">The sequence shown here is derived from an EMBL/GenBank/DDBJ whole genome shotgun (WGS) entry which is preliminary data.</text>
</comment>
<feature type="region of interest" description="Disordered" evidence="3">
    <location>
        <begin position="1317"/>
        <end position="1365"/>
    </location>
</feature>
<dbReference type="Pfam" id="PF00618">
    <property type="entry name" value="RasGEF_N"/>
    <property type="match status" value="1"/>
</dbReference>
<dbReference type="SUPFAM" id="SSF48366">
    <property type="entry name" value="Ras GEF"/>
    <property type="match status" value="1"/>
</dbReference>
<dbReference type="InterPro" id="IPR000651">
    <property type="entry name" value="Ras-like_Gua-exchang_fac_N"/>
</dbReference>
<dbReference type="EMBL" id="NESQ01000077">
    <property type="protein sequence ID" value="PUU79963.1"/>
    <property type="molecule type" value="Genomic_DNA"/>
</dbReference>
<gene>
    <name evidence="6" type="ORF">B9Z19DRAFT_773635</name>
</gene>
<dbReference type="InterPro" id="IPR036964">
    <property type="entry name" value="RASGEF_cat_dom_sf"/>
</dbReference>
<feature type="compositionally biased region" description="Pro residues" evidence="3">
    <location>
        <begin position="211"/>
        <end position="221"/>
    </location>
</feature>
<dbReference type="GO" id="GO:0005886">
    <property type="term" value="C:plasma membrane"/>
    <property type="evidence" value="ECO:0007669"/>
    <property type="project" value="TreeGrafter"/>
</dbReference>
<dbReference type="OrthoDB" id="10254377at2759"/>